<accession>A0ACB9QFB9</accession>
<dbReference type="EMBL" id="CM042885">
    <property type="protein sequence ID" value="KAI4364117.1"/>
    <property type="molecule type" value="Genomic_DNA"/>
</dbReference>
<dbReference type="Proteomes" id="UP001057402">
    <property type="component" value="Chromosome 6"/>
</dbReference>
<name>A0ACB9QFB9_9MYRT</name>
<evidence type="ECO:0000313" key="1">
    <source>
        <dbReference type="EMBL" id="KAI4364117.1"/>
    </source>
</evidence>
<keyword evidence="2" id="KW-1185">Reference proteome</keyword>
<reference evidence="2" key="1">
    <citation type="journal article" date="2023" name="Front. Plant Sci.">
        <title>Chromosomal-level genome assembly of Melastoma candidum provides insights into trichome evolution.</title>
        <authorList>
            <person name="Zhong Y."/>
            <person name="Wu W."/>
            <person name="Sun C."/>
            <person name="Zou P."/>
            <person name="Liu Y."/>
            <person name="Dai S."/>
            <person name="Zhou R."/>
        </authorList>
    </citation>
    <scope>NUCLEOTIDE SEQUENCE [LARGE SCALE GENOMIC DNA]</scope>
</reference>
<protein>
    <submittedName>
        <fullName evidence="1">Uncharacterized protein</fullName>
    </submittedName>
</protein>
<comment type="caution">
    <text evidence="1">The sequence shown here is derived from an EMBL/GenBank/DDBJ whole genome shotgun (WGS) entry which is preliminary data.</text>
</comment>
<organism evidence="1 2">
    <name type="scientific">Melastoma candidum</name>
    <dbReference type="NCBI Taxonomy" id="119954"/>
    <lineage>
        <taxon>Eukaryota</taxon>
        <taxon>Viridiplantae</taxon>
        <taxon>Streptophyta</taxon>
        <taxon>Embryophyta</taxon>
        <taxon>Tracheophyta</taxon>
        <taxon>Spermatophyta</taxon>
        <taxon>Magnoliopsida</taxon>
        <taxon>eudicotyledons</taxon>
        <taxon>Gunneridae</taxon>
        <taxon>Pentapetalae</taxon>
        <taxon>rosids</taxon>
        <taxon>malvids</taxon>
        <taxon>Myrtales</taxon>
        <taxon>Melastomataceae</taxon>
        <taxon>Melastomatoideae</taxon>
        <taxon>Melastomateae</taxon>
        <taxon>Melastoma</taxon>
    </lineage>
</organism>
<proteinExistence type="predicted"/>
<sequence>MSGVGGGGGGAGSSRVAIPNNLRKTIQHIKEITTCQSEEEIYAMLKECSMDPNETTQKLLFQDTFHEVKRRRDRKKENPPKETPEPRRQLGPPGRGGRGGRSNYLPRNFQSDAGDGRDAGAGKENGSISGAGPTDASALSASGENKLTPAAASSAIITYSQTISGIADAPNTAAVSPVNLSEMVSTSATTTSHERYGAAKIVLGVPSCEAWPPSAVGIIKRQAGSTRSTSEPEPVNKVTVSGAPEDCSSLDREKVPIKFPEGENSRSAQTDHHSSTSSQGLSTGSRPQSNYNSRSLHLVGSQKVTQNKEWKPKPSNQNVSSRSETIPDTVNPAVQTQESSSIQVMEETKPQKKMEGLNLPQRPPVILPRHIHIPETEKINFSFGSFDASFSTIKLCKEDPEDDGKSTAVTEISHGVGGAIELSERSESLVVEDPKIDEPQVNLQSQEHGTEIVVPCEVDSSSGTGTEHRDSKQQDAFVSGSHQYPVIHTSPNYNFGIVPQIIGGQIASVENSDPQERDISRLPSFVIPQPLDPASYYAQIYRSSLDGDCRLSPFTSHEIATRYNDYAAALPQQSSQPTQEGGSPLVLSTSGPTPVVTQAAGLMQSSIAMSQPPLPVFRPPAGVHISPPYHQNYIPYGPYFANPFYVPPPTIPQYMPNGAFPQQPQGAGLFPAPPSAAAQAGNSTTADELSVSKFRESNMYVGGQQQNEGSRLWVANPGRDMTSLATTSFYNIPTAGSATNVYQQQQHQQQHSQVRITGKLVLMAEIEA</sequence>
<evidence type="ECO:0000313" key="2">
    <source>
        <dbReference type="Proteomes" id="UP001057402"/>
    </source>
</evidence>
<gene>
    <name evidence="1" type="ORF">MLD38_020250</name>
</gene>